<evidence type="ECO:0000313" key="7">
    <source>
        <dbReference type="EMBL" id="KAL3728587.1"/>
    </source>
</evidence>
<protein>
    <recommendedName>
        <fullName evidence="9">Caffeoyl-CoA O-methyltransferase</fullName>
    </recommendedName>
</protein>
<evidence type="ECO:0000256" key="1">
    <source>
        <dbReference type="ARBA" id="ARBA00001968"/>
    </source>
</evidence>
<keyword evidence="5" id="KW-0479">Metal-binding</keyword>
<evidence type="ECO:0000256" key="5">
    <source>
        <dbReference type="ARBA" id="ARBA00022723"/>
    </source>
</evidence>
<comment type="cofactor">
    <cofactor evidence="1">
        <name>a divalent metal cation</name>
        <dbReference type="ChEBI" id="CHEBI:60240"/>
    </cofactor>
</comment>
<dbReference type="SUPFAM" id="SSF53335">
    <property type="entry name" value="S-adenosyl-L-methionine-dependent methyltransferases"/>
    <property type="match status" value="1"/>
</dbReference>
<reference evidence="7 8" key="1">
    <citation type="submission" date="2024-11" db="EMBL/GenBank/DDBJ databases">
        <title>Chromosome-level genome assembly of Eucalyptus globulus Labill. provides insights into its genome evolution.</title>
        <authorList>
            <person name="Li X."/>
        </authorList>
    </citation>
    <scope>NUCLEOTIDE SEQUENCE [LARGE SCALE GENOMIC DNA]</scope>
    <source>
        <strain evidence="7">CL2024</strain>
        <tissue evidence="7">Fresh tender leaves</tissue>
    </source>
</reference>
<evidence type="ECO:0000313" key="8">
    <source>
        <dbReference type="Proteomes" id="UP001634007"/>
    </source>
</evidence>
<dbReference type="GO" id="GO:0008168">
    <property type="term" value="F:methyltransferase activity"/>
    <property type="evidence" value="ECO:0007669"/>
    <property type="project" value="UniProtKB-KW"/>
</dbReference>
<keyword evidence="2" id="KW-0489">Methyltransferase</keyword>
<sequence length="137" mass="15130">MVLELMNAKNTVEIGVFTSYSLLTTALALLADGKGKEEGTFDFAFVDAKDDYVKYHQLVLKLVKVGGVLGYDYALWFGAVVLSDDDEMEEHLRCWKCQLRDLVGASVRSLLCMAPVRSCPVSVENSPEVGGYKDIVE</sequence>
<dbReference type="GO" id="GO:0032259">
    <property type="term" value="P:methylation"/>
    <property type="evidence" value="ECO:0007669"/>
    <property type="project" value="UniProtKB-KW"/>
</dbReference>
<dbReference type="InterPro" id="IPR050362">
    <property type="entry name" value="Cation-dep_OMT"/>
</dbReference>
<evidence type="ECO:0000256" key="3">
    <source>
        <dbReference type="ARBA" id="ARBA00022679"/>
    </source>
</evidence>
<dbReference type="Pfam" id="PF01596">
    <property type="entry name" value="Methyltransf_3"/>
    <property type="match status" value="2"/>
</dbReference>
<name>A0ABD3JT48_EUCGL</name>
<proteinExistence type="inferred from homology"/>
<dbReference type="PANTHER" id="PTHR10509:SF34">
    <property type="entry name" value="TAPETUM-SPECIFIC METHYLTRANSFERASE 1"/>
    <property type="match status" value="1"/>
</dbReference>
<accession>A0ABD3JT48</accession>
<dbReference type="GO" id="GO:0046872">
    <property type="term" value="F:metal ion binding"/>
    <property type="evidence" value="ECO:0007669"/>
    <property type="project" value="UniProtKB-KW"/>
</dbReference>
<evidence type="ECO:0000256" key="2">
    <source>
        <dbReference type="ARBA" id="ARBA00022603"/>
    </source>
</evidence>
<comment type="similarity">
    <text evidence="6">Belongs to the class I-like SAM-binding methyltransferase superfamily. Cation-dependent O-methyltransferase family.</text>
</comment>
<dbReference type="EMBL" id="JBJKBG010000008">
    <property type="protein sequence ID" value="KAL3728587.1"/>
    <property type="molecule type" value="Genomic_DNA"/>
</dbReference>
<keyword evidence="3" id="KW-0808">Transferase</keyword>
<gene>
    <name evidence="7" type="ORF">ACJRO7_033214</name>
</gene>
<evidence type="ECO:0000256" key="6">
    <source>
        <dbReference type="ARBA" id="ARBA00023453"/>
    </source>
</evidence>
<dbReference type="InterPro" id="IPR002935">
    <property type="entry name" value="SAM_O-MeTrfase"/>
</dbReference>
<keyword evidence="8" id="KW-1185">Reference proteome</keyword>
<dbReference type="Proteomes" id="UP001634007">
    <property type="component" value="Unassembled WGS sequence"/>
</dbReference>
<dbReference type="InterPro" id="IPR029063">
    <property type="entry name" value="SAM-dependent_MTases_sf"/>
</dbReference>
<organism evidence="7 8">
    <name type="scientific">Eucalyptus globulus</name>
    <name type="common">Tasmanian blue gum</name>
    <dbReference type="NCBI Taxonomy" id="34317"/>
    <lineage>
        <taxon>Eukaryota</taxon>
        <taxon>Viridiplantae</taxon>
        <taxon>Streptophyta</taxon>
        <taxon>Embryophyta</taxon>
        <taxon>Tracheophyta</taxon>
        <taxon>Spermatophyta</taxon>
        <taxon>Magnoliopsida</taxon>
        <taxon>eudicotyledons</taxon>
        <taxon>Gunneridae</taxon>
        <taxon>Pentapetalae</taxon>
        <taxon>rosids</taxon>
        <taxon>malvids</taxon>
        <taxon>Myrtales</taxon>
        <taxon>Myrtaceae</taxon>
        <taxon>Myrtoideae</taxon>
        <taxon>Eucalypteae</taxon>
        <taxon>Eucalyptus</taxon>
    </lineage>
</organism>
<dbReference type="PANTHER" id="PTHR10509">
    <property type="entry name" value="O-METHYLTRANSFERASE-RELATED"/>
    <property type="match status" value="1"/>
</dbReference>
<dbReference type="Gene3D" id="3.40.50.150">
    <property type="entry name" value="Vaccinia Virus protein VP39"/>
    <property type="match status" value="1"/>
</dbReference>
<keyword evidence="4" id="KW-0949">S-adenosyl-L-methionine</keyword>
<comment type="caution">
    <text evidence="7">The sequence shown here is derived from an EMBL/GenBank/DDBJ whole genome shotgun (WGS) entry which is preliminary data.</text>
</comment>
<dbReference type="AlphaFoldDB" id="A0ABD3JT48"/>
<evidence type="ECO:0000256" key="4">
    <source>
        <dbReference type="ARBA" id="ARBA00022691"/>
    </source>
</evidence>
<evidence type="ECO:0008006" key="9">
    <source>
        <dbReference type="Google" id="ProtNLM"/>
    </source>
</evidence>